<evidence type="ECO:0008006" key="3">
    <source>
        <dbReference type="Google" id="ProtNLM"/>
    </source>
</evidence>
<dbReference type="InterPro" id="IPR011990">
    <property type="entry name" value="TPR-like_helical_dom_sf"/>
</dbReference>
<protein>
    <recommendedName>
        <fullName evidence="3">Tetratricopeptide repeat protein</fullName>
    </recommendedName>
</protein>
<organism evidence="1 2">
    <name type="scientific">Chryseotalea sanaruensis</name>
    <dbReference type="NCBI Taxonomy" id="2482724"/>
    <lineage>
        <taxon>Bacteria</taxon>
        <taxon>Pseudomonadati</taxon>
        <taxon>Bacteroidota</taxon>
        <taxon>Cytophagia</taxon>
        <taxon>Cytophagales</taxon>
        <taxon>Chryseotaleaceae</taxon>
        <taxon>Chryseotalea</taxon>
    </lineage>
</organism>
<dbReference type="Proteomes" id="UP000288227">
    <property type="component" value="Unassembled WGS sequence"/>
</dbReference>
<dbReference type="AlphaFoldDB" id="A0A401UDN3"/>
<evidence type="ECO:0000313" key="1">
    <source>
        <dbReference type="EMBL" id="GCC53008.1"/>
    </source>
</evidence>
<reference evidence="1 2" key="1">
    <citation type="submission" date="2018-11" db="EMBL/GenBank/DDBJ databases">
        <title>Chryseotalea sanarue gen. nov., sp., nov., a member of the family Cytophagaceae, isolated from a brackish lake in Hamamatsu Japan.</title>
        <authorList>
            <person name="Maejima Y."/>
            <person name="Iino T."/>
            <person name="Muraguchi Y."/>
            <person name="Fukuda K."/>
            <person name="Ohkuma M."/>
            <person name="Moriuchi R."/>
            <person name="Dohra H."/>
            <person name="Kimbara K."/>
            <person name="Shintani M."/>
        </authorList>
    </citation>
    <scope>NUCLEOTIDE SEQUENCE [LARGE SCALE GENOMIC DNA]</scope>
    <source>
        <strain evidence="1 2">Ys</strain>
    </source>
</reference>
<dbReference type="OrthoDB" id="1150971at2"/>
<dbReference type="Gene3D" id="1.25.40.10">
    <property type="entry name" value="Tetratricopeptide repeat domain"/>
    <property type="match status" value="1"/>
</dbReference>
<name>A0A401UDN3_9BACT</name>
<sequence length="215" mass="23888">MKNLNIIPLIIGLLVFAAQFTFANDKYTEIMQKNIEAAYQAKSVEEFQSLANTFHRIAEAEKTKWEAFYYEAYAYVMMTNLEKDPTKKDTMLDASLKALEAAKALQPGESEMVALDGFIHMMRVTVDPASRGQQYSGMAFQSFNKAVAMNPENPRALALLAQMEFGTAKFFGSSTADACATAAKAVDKFENQKPSSVLSPMWGKNMAQSLKDKCQ</sequence>
<dbReference type="SUPFAM" id="SSF48452">
    <property type="entry name" value="TPR-like"/>
    <property type="match status" value="1"/>
</dbReference>
<keyword evidence="2" id="KW-1185">Reference proteome</keyword>
<gene>
    <name evidence="1" type="ORF">SanaruYs_32490</name>
</gene>
<dbReference type="RefSeq" id="WP_127123657.1">
    <property type="nucleotide sequence ID" value="NZ_BHXQ01000006.1"/>
</dbReference>
<accession>A0A401UDN3</accession>
<evidence type="ECO:0000313" key="2">
    <source>
        <dbReference type="Proteomes" id="UP000288227"/>
    </source>
</evidence>
<dbReference type="EMBL" id="BHXQ01000006">
    <property type="protein sequence ID" value="GCC53008.1"/>
    <property type="molecule type" value="Genomic_DNA"/>
</dbReference>
<comment type="caution">
    <text evidence="1">The sequence shown here is derived from an EMBL/GenBank/DDBJ whole genome shotgun (WGS) entry which is preliminary data.</text>
</comment>
<proteinExistence type="predicted"/>